<dbReference type="InterPro" id="IPR036388">
    <property type="entry name" value="WH-like_DNA-bd_sf"/>
</dbReference>
<name>A0A1M4W0V8_9FLAO</name>
<dbReference type="NCBIfam" id="TIGR02937">
    <property type="entry name" value="sigma70-ECF"/>
    <property type="match status" value="1"/>
</dbReference>
<evidence type="ECO:0000259" key="6">
    <source>
        <dbReference type="Pfam" id="PF08281"/>
    </source>
</evidence>
<keyword evidence="4" id="KW-0804">Transcription</keyword>
<dbReference type="STRING" id="1155689.SAMN05444278_10513"/>
<evidence type="ECO:0000256" key="4">
    <source>
        <dbReference type="ARBA" id="ARBA00023163"/>
    </source>
</evidence>
<dbReference type="RefSeq" id="WP_073192944.1">
    <property type="nucleotide sequence ID" value="NZ_FQTW01000005.1"/>
</dbReference>
<feature type="domain" description="RNA polymerase sigma factor 70 region 4 type 2" evidence="6">
    <location>
        <begin position="122"/>
        <end position="173"/>
    </location>
</feature>
<reference evidence="7 8" key="1">
    <citation type="submission" date="2016-11" db="EMBL/GenBank/DDBJ databases">
        <authorList>
            <person name="Jaros S."/>
            <person name="Januszkiewicz K."/>
            <person name="Wedrychowicz H."/>
        </authorList>
    </citation>
    <scope>NUCLEOTIDE SEQUENCE [LARGE SCALE GENOMIC DNA]</scope>
    <source>
        <strain evidence="7 8">DSM 25661</strain>
    </source>
</reference>
<dbReference type="Gene3D" id="1.10.10.10">
    <property type="entry name" value="Winged helix-like DNA-binding domain superfamily/Winged helix DNA-binding domain"/>
    <property type="match status" value="1"/>
</dbReference>
<dbReference type="PANTHER" id="PTHR43133:SF46">
    <property type="entry name" value="RNA POLYMERASE SIGMA-70 FACTOR ECF SUBFAMILY"/>
    <property type="match status" value="1"/>
</dbReference>
<dbReference type="GO" id="GO:0003677">
    <property type="term" value="F:DNA binding"/>
    <property type="evidence" value="ECO:0007669"/>
    <property type="project" value="InterPro"/>
</dbReference>
<accession>A0A1M4W0V8</accession>
<evidence type="ECO:0000256" key="1">
    <source>
        <dbReference type="ARBA" id="ARBA00010641"/>
    </source>
</evidence>
<proteinExistence type="inferred from homology"/>
<dbReference type="Gene3D" id="1.10.1740.10">
    <property type="match status" value="1"/>
</dbReference>
<dbReference type="AlphaFoldDB" id="A0A1M4W0V8"/>
<dbReference type="SUPFAM" id="SSF88946">
    <property type="entry name" value="Sigma2 domain of RNA polymerase sigma factors"/>
    <property type="match status" value="1"/>
</dbReference>
<evidence type="ECO:0000313" key="8">
    <source>
        <dbReference type="Proteomes" id="UP000184462"/>
    </source>
</evidence>
<protein>
    <submittedName>
        <fullName evidence="7">RNA polymerase sigma-70 factor, ECF subfamily</fullName>
    </submittedName>
</protein>
<dbReference type="OrthoDB" id="1056775at2"/>
<evidence type="ECO:0000259" key="5">
    <source>
        <dbReference type="Pfam" id="PF04542"/>
    </source>
</evidence>
<keyword evidence="3" id="KW-0731">Sigma factor</keyword>
<dbReference type="InterPro" id="IPR014284">
    <property type="entry name" value="RNA_pol_sigma-70_dom"/>
</dbReference>
<dbReference type="InterPro" id="IPR007627">
    <property type="entry name" value="RNA_pol_sigma70_r2"/>
</dbReference>
<dbReference type="InterPro" id="IPR013324">
    <property type="entry name" value="RNA_pol_sigma_r3/r4-like"/>
</dbReference>
<dbReference type="Pfam" id="PF08281">
    <property type="entry name" value="Sigma70_r4_2"/>
    <property type="match status" value="1"/>
</dbReference>
<evidence type="ECO:0000256" key="3">
    <source>
        <dbReference type="ARBA" id="ARBA00023082"/>
    </source>
</evidence>
<dbReference type="PANTHER" id="PTHR43133">
    <property type="entry name" value="RNA POLYMERASE ECF-TYPE SIGMA FACTO"/>
    <property type="match status" value="1"/>
</dbReference>
<dbReference type="GO" id="GO:0016987">
    <property type="term" value="F:sigma factor activity"/>
    <property type="evidence" value="ECO:0007669"/>
    <property type="project" value="UniProtKB-KW"/>
</dbReference>
<gene>
    <name evidence="7" type="ORF">SAMN05444278_10513</name>
</gene>
<organism evidence="7 8">
    <name type="scientific">Psychroflexus salarius</name>
    <dbReference type="NCBI Taxonomy" id="1155689"/>
    <lineage>
        <taxon>Bacteria</taxon>
        <taxon>Pseudomonadati</taxon>
        <taxon>Bacteroidota</taxon>
        <taxon>Flavobacteriia</taxon>
        <taxon>Flavobacteriales</taxon>
        <taxon>Flavobacteriaceae</taxon>
        <taxon>Psychroflexus</taxon>
    </lineage>
</organism>
<dbReference type="EMBL" id="FQTW01000005">
    <property type="protein sequence ID" value="SHE74770.1"/>
    <property type="molecule type" value="Genomic_DNA"/>
</dbReference>
<dbReference type="Pfam" id="PF04542">
    <property type="entry name" value="Sigma70_r2"/>
    <property type="match status" value="1"/>
</dbReference>
<dbReference type="Proteomes" id="UP000184462">
    <property type="component" value="Unassembled WGS sequence"/>
</dbReference>
<evidence type="ECO:0000256" key="2">
    <source>
        <dbReference type="ARBA" id="ARBA00023015"/>
    </source>
</evidence>
<sequence length="186" mass="21574">MKIINLHTKLEKLIARAKQNDRRAQHEIYKRFAPKLLSLARLYIADVQFAEDVLSRSFVKIFNKIHQFSSNDKAFPAWCRQILVREAIDFLRRQKAIEFPSHELEHLAITTDDETLNYTQIDQIQSCIDRLPSGYKLVFNLYVVESYTHKAIAETLGISVGTSKSQLSKAKKMIMNLLHDQKQLNG</sequence>
<keyword evidence="2" id="KW-0805">Transcription regulation</keyword>
<comment type="similarity">
    <text evidence="1">Belongs to the sigma-70 factor family. ECF subfamily.</text>
</comment>
<dbReference type="InterPro" id="IPR013325">
    <property type="entry name" value="RNA_pol_sigma_r2"/>
</dbReference>
<dbReference type="InterPro" id="IPR039425">
    <property type="entry name" value="RNA_pol_sigma-70-like"/>
</dbReference>
<evidence type="ECO:0000313" key="7">
    <source>
        <dbReference type="EMBL" id="SHE74770.1"/>
    </source>
</evidence>
<keyword evidence="8" id="KW-1185">Reference proteome</keyword>
<dbReference type="SUPFAM" id="SSF88659">
    <property type="entry name" value="Sigma3 and sigma4 domains of RNA polymerase sigma factors"/>
    <property type="match status" value="1"/>
</dbReference>
<feature type="domain" description="RNA polymerase sigma-70 region 2" evidence="5">
    <location>
        <begin position="28"/>
        <end position="95"/>
    </location>
</feature>
<dbReference type="InterPro" id="IPR013249">
    <property type="entry name" value="RNA_pol_sigma70_r4_t2"/>
</dbReference>
<dbReference type="CDD" id="cd06171">
    <property type="entry name" value="Sigma70_r4"/>
    <property type="match status" value="1"/>
</dbReference>
<dbReference type="GO" id="GO:0006352">
    <property type="term" value="P:DNA-templated transcription initiation"/>
    <property type="evidence" value="ECO:0007669"/>
    <property type="project" value="InterPro"/>
</dbReference>